<protein>
    <submittedName>
        <fullName evidence="3">Uncharacterized protein</fullName>
    </submittedName>
</protein>
<dbReference type="AlphaFoldDB" id="A0A8X7N221"/>
<feature type="chain" id="PRO_5036499838" evidence="2">
    <location>
        <begin position="21"/>
        <end position="185"/>
    </location>
</feature>
<reference evidence="3" key="1">
    <citation type="submission" date="2016-04" db="EMBL/GenBank/DDBJ databases">
        <authorList>
            <person name="Nguyen H.D."/>
            <person name="Samba Siva P."/>
            <person name="Cullis J."/>
            <person name="Levesque C.A."/>
            <person name="Hambleton S."/>
        </authorList>
    </citation>
    <scope>NUCLEOTIDE SEQUENCE</scope>
    <source>
        <strain evidence="3">DAOMC 236422</strain>
    </source>
</reference>
<evidence type="ECO:0000313" key="4">
    <source>
        <dbReference type="Proteomes" id="UP000078113"/>
    </source>
</evidence>
<organism evidence="3 4">
    <name type="scientific">Tilletia walkeri</name>
    <dbReference type="NCBI Taxonomy" id="117179"/>
    <lineage>
        <taxon>Eukaryota</taxon>
        <taxon>Fungi</taxon>
        <taxon>Dikarya</taxon>
        <taxon>Basidiomycota</taxon>
        <taxon>Ustilaginomycotina</taxon>
        <taxon>Exobasidiomycetes</taxon>
        <taxon>Tilletiales</taxon>
        <taxon>Tilletiaceae</taxon>
        <taxon>Tilletia</taxon>
    </lineage>
</organism>
<keyword evidence="4" id="KW-1185">Reference proteome</keyword>
<evidence type="ECO:0000256" key="1">
    <source>
        <dbReference type="SAM" id="MobiDB-lite"/>
    </source>
</evidence>
<keyword evidence="2" id="KW-0732">Signal</keyword>
<feature type="signal peptide" evidence="2">
    <location>
        <begin position="1"/>
        <end position="20"/>
    </location>
</feature>
<sequence length="185" mass="20723">MQLVFSTLLTSLFTTVLVTATIPQSSTEAKANDALAPDFLPTLKNSEYRAKPPVFLTHRSLFRDIDYLQELAHRDIIAPNEGEPQQHTDTKLDPENAPHEGEPQQHTDPGLGPENTPHEGEPQQHTDTGLDPEKEAVLRQVLMGFEADLARIQEVVSKPHVTKKEKQDALRIFKAHLQDDKAKIL</sequence>
<gene>
    <name evidence="3" type="ORF">A4X09_0g7356</name>
</gene>
<reference evidence="3" key="2">
    <citation type="journal article" date="2019" name="IMA Fungus">
        <title>Genome sequencing and comparison of five Tilletia species to identify candidate genes for the detection of regulated species infecting wheat.</title>
        <authorList>
            <person name="Nguyen H.D.T."/>
            <person name="Sultana T."/>
            <person name="Kesanakurti P."/>
            <person name="Hambleton S."/>
        </authorList>
    </citation>
    <scope>NUCLEOTIDE SEQUENCE</scope>
    <source>
        <strain evidence="3">DAOMC 236422</strain>
    </source>
</reference>
<feature type="region of interest" description="Disordered" evidence="1">
    <location>
        <begin position="78"/>
        <end position="130"/>
    </location>
</feature>
<feature type="compositionally biased region" description="Basic and acidic residues" evidence="1">
    <location>
        <begin position="84"/>
        <end position="105"/>
    </location>
</feature>
<evidence type="ECO:0000256" key="2">
    <source>
        <dbReference type="SAM" id="SignalP"/>
    </source>
</evidence>
<comment type="caution">
    <text evidence="3">The sequence shown here is derived from an EMBL/GenBank/DDBJ whole genome shotgun (WGS) entry which is preliminary data.</text>
</comment>
<evidence type="ECO:0000313" key="3">
    <source>
        <dbReference type="EMBL" id="KAE8262934.1"/>
    </source>
</evidence>
<feature type="non-terminal residue" evidence="3">
    <location>
        <position position="185"/>
    </location>
</feature>
<dbReference type="Proteomes" id="UP000078113">
    <property type="component" value="Unassembled WGS sequence"/>
</dbReference>
<proteinExistence type="predicted"/>
<name>A0A8X7N221_9BASI</name>
<dbReference type="EMBL" id="LWDG02000723">
    <property type="protein sequence ID" value="KAE8262934.1"/>
    <property type="molecule type" value="Genomic_DNA"/>
</dbReference>
<accession>A0A8X7N221</accession>